<keyword evidence="2" id="KW-1185">Reference proteome</keyword>
<comment type="caution">
    <text evidence="1">The sequence shown here is derived from an EMBL/GenBank/DDBJ whole genome shotgun (WGS) entry which is preliminary data.</text>
</comment>
<organism evidence="1 2">
    <name type="scientific">Petrolisthes manimaculis</name>
    <dbReference type="NCBI Taxonomy" id="1843537"/>
    <lineage>
        <taxon>Eukaryota</taxon>
        <taxon>Metazoa</taxon>
        <taxon>Ecdysozoa</taxon>
        <taxon>Arthropoda</taxon>
        <taxon>Crustacea</taxon>
        <taxon>Multicrustacea</taxon>
        <taxon>Malacostraca</taxon>
        <taxon>Eumalacostraca</taxon>
        <taxon>Eucarida</taxon>
        <taxon>Decapoda</taxon>
        <taxon>Pleocyemata</taxon>
        <taxon>Anomura</taxon>
        <taxon>Galatheoidea</taxon>
        <taxon>Porcellanidae</taxon>
        <taxon>Petrolisthes</taxon>
    </lineage>
</organism>
<dbReference type="AlphaFoldDB" id="A0AAE1NP21"/>
<gene>
    <name evidence="1" type="ORF">Pmani_034223</name>
</gene>
<proteinExistence type="predicted"/>
<reference evidence="1" key="1">
    <citation type="submission" date="2023-11" db="EMBL/GenBank/DDBJ databases">
        <title>Genome assemblies of two species of porcelain crab, Petrolisthes cinctipes and Petrolisthes manimaculis (Anomura: Porcellanidae).</title>
        <authorList>
            <person name="Angst P."/>
        </authorList>
    </citation>
    <scope>NUCLEOTIDE SEQUENCE</scope>
    <source>
        <strain evidence="1">PB745_02</strain>
        <tissue evidence="1">Gill</tissue>
    </source>
</reference>
<evidence type="ECO:0000313" key="1">
    <source>
        <dbReference type="EMBL" id="KAK4293048.1"/>
    </source>
</evidence>
<evidence type="ECO:0000313" key="2">
    <source>
        <dbReference type="Proteomes" id="UP001292094"/>
    </source>
</evidence>
<dbReference type="Proteomes" id="UP001292094">
    <property type="component" value="Unassembled WGS sequence"/>
</dbReference>
<name>A0AAE1NP21_9EUCA</name>
<dbReference type="EMBL" id="JAWZYT010004654">
    <property type="protein sequence ID" value="KAK4293048.1"/>
    <property type="molecule type" value="Genomic_DNA"/>
</dbReference>
<accession>A0AAE1NP21</accession>
<protein>
    <submittedName>
        <fullName evidence="1">Uncharacterized protein</fullName>
    </submittedName>
</protein>
<sequence>MDLTRFPRLTRGRRVNGVMFVSSHVSQDPRNVNIETSYGMGWKALALYPQSYPCRGVTGWDGRFLLYTLSPIHAEVLRDGMEGSCSIPSVLSRGVAG</sequence>